<name>A0AAP0CDD8_9ASTR</name>
<evidence type="ECO:0000256" key="10">
    <source>
        <dbReference type="ARBA" id="ARBA00066670"/>
    </source>
</evidence>
<evidence type="ECO:0000256" key="3">
    <source>
        <dbReference type="ARBA" id="ARBA00006333"/>
    </source>
</evidence>
<evidence type="ECO:0000256" key="8">
    <source>
        <dbReference type="ARBA" id="ARBA00050853"/>
    </source>
</evidence>
<dbReference type="SFLD" id="SFLDG01014">
    <property type="entry name" value="Terpene_Cyclase_Like_1_N-term"/>
    <property type="match status" value="3"/>
</dbReference>
<proteinExistence type="inferred from homology"/>
<dbReference type="EMBL" id="JBCNJP010000027">
    <property type="protein sequence ID" value="KAK9051398.1"/>
    <property type="molecule type" value="Genomic_DNA"/>
</dbReference>
<dbReference type="GO" id="GO:0000287">
    <property type="term" value="F:magnesium ion binding"/>
    <property type="evidence" value="ECO:0007669"/>
    <property type="project" value="InterPro"/>
</dbReference>
<gene>
    <name evidence="13" type="ORF">SSX86_028025</name>
</gene>
<dbReference type="CDD" id="cd00684">
    <property type="entry name" value="Terpene_cyclase_plant_C1"/>
    <property type="match status" value="2"/>
</dbReference>
<dbReference type="InterPro" id="IPR036965">
    <property type="entry name" value="Terpene_synth_N_sf"/>
</dbReference>
<dbReference type="InterPro" id="IPR008930">
    <property type="entry name" value="Terpenoid_cyclase/PrenylTrfase"/>
</dbReference>
<comment type="catalytic activity">
    <reaction evidence="8">
        <text>ent-copalyl diphosphate = ent-kaur-16-ene + diphosphate</text>
        <dbReference type="Rhea" id="RHEA:22220"/>
        <dbReference type="ChEBI" id="CHEBI:15415"/>
        <dbReference type="ChEBI" id="CHEBI:33019"/>
        <dbReference type="ChEBI" id="CHEBI:58553"/>
        <dbReference type="EC" id="4.2.3.19"/>
    </reaction>
    <physiologicalReaction direction="left-to-right" evidence="8">
        <dbReference type="Rhea" id="RHEA:22221"/>
    </physiologicalReaction>
</comment>
<sequence>MNMAQCMGAPLSTRSFRSGALSSIHTATPNAGQANTTNLTIDTPKERIRKLFNNVELSVSSYDTAWVAMVPSPNSPKSPCFPECLNWLIDNQLDDGSWGLVNHNHNHLLLKDSLSSTLACIVALKRWNVGEDQINKGLCFIESSLASATDRSQPSPIGFDIIFPGMLEYAKHLNINLFSKLKDFSLLLHERELEQKRYFFSSVCDYVSLFCKTKNFCSFYHRSYRCYPNKMDAYLAYISEGLGSLYDWNMVKKYQMKNGSVFNSPSATAAAFINHQNMGCLNYLTSLIDKFGNAVPTVYPLDLYIRLSMVDTLERLGIARHFTVEIKNVLDETHRCWLERDEQLFMDVVTCALAFRLLRISGYEVSSEPLAEITNEGAFKDEYAALEVYHASQILYEEESSFGDQCLRWADFLKRIISTDSNNSNRLSKFIHKEVDNALKFPLTTGLERINTRRNIEYYNVDDTRILKTTYRSSNISNKDYLKLAVEDFNTCQSIFREEIKGLERWVVENKLDQLKFARQKTAYCYFSVAATLPSPELSDARISWAKNGILTTVVDDFFDVGGTIDELANLIQCLEKWNVDVEKDCCSEQVRIVFLAVKDAICWIGDTAFKWQARDVTSHVIQTWLDLMNSMLREAIWTRDAYVPTINEYMENGYVSFALGPIVLPALYFLGPKLSKEIVESSEYHRLFELMSTQGRLLNDIHSFKREFKEGKLNAIALHLSNGESGIVEEEVVKEMMMMIKNKRREMMKLVMEENGSIVPRACKDAFWNMCNVLSLFYENDDGFTGDAILGVVKDVVYNPLVLVNGSEEHIQMVNATSMNIAQSMAASFSTKSYRSRSLSAIYKATSHGGQAHPTKLTIDTTKERIRKLFKSVKLSVSPNSPKSPCFPVNRVPTVYPFNLYIQLSMVDTLEGLGIAHHFTVEIKSVLDETHRCWVERDEQIFMDVVTCALAFRLLRISGYEVSSEPLAEITNEGAFKDEYAALEVYHASQILYEEESSFGDQILRSADFLKRIISTDSNNSNKLSKFIHKEVDNALKFPFTTGLERINTRRNIERYNVDDTRLLKTTYRSSNISNRDYLRLAVEDFNTCQSIFREEIKCLERWVVQNKLDQLKFARQKTAYCYFSVAATLPSPKLSDARISWAKNGILTTVVDDFFDVGGTIDELANLIQCVERWNVDVEKDCCSEQVRIVFSAVKDAICWIGDTAFKRQARDVTSHVIQTWLDLMNSMLREAIWTRDGYVPTINEYMENGYVSFALGPIVLPALYFVGPKLSKEIVESSEYHRLFELMSTQGRLLNDIHSFKREFKEGKLNAVALHLSNGESGNVEEEVVKEMTIMIKNKRREMMKLVMEEKGSIVPRACKDAFWNMCNVLSLFYENDDGFTGDAILGVVKDVVYNPLVLVNGSETNVNRL</sequence>
<dbReference type="GO" id="GO:0033332">
    <property type="term" value="P:ent-kaurene biosynthetic process"/>
    <property type="evidence" value="ECO:0007669"/>
    <property type="project" value="UniProtKB-ARBA"/>
</dbReference>
<dbReference type="GO" id="GO:0009899">
    <property type="term" value="F:ent-kaurene synthase activity"/>
    <property type="evidence" value="ECO:0007669"/>
    <property type="project" value="UniProtKB-EC"/>
</dbReference>
<dbReference type="InterPro" id="IPR044814">
    <property type="entry name" value="Terpene_cyclase_plant_C1"/>
</dbReference>
<dbReference type="Gene3D" id="1.50.10.160">
    <property type="match status" value="1"/>
</dbReference>
<evidence type="ECO:0000256" key="2">
    <source>
        <dbReference type="ARBA" id="ARBA00004972"/>
    </source>
</evidence>
<evidence type="ECO:0000259" key="12">
    <source>
        <dbReference type="Pfam" id="PF03936"/>
    </source>
</evidence>
<comment type="pathway">
    <text evidence="7">Plant hormone biosynthesis; gibberellin biosynthesis.</text>
</comment>
<dbReference type="SUPFAM" id="SSF48576">
    <property type="entry name" value="Terpenoid synthases"/>
    <property type="match status" value="2"/>
</dbReference>
<feature type="domain" description="Terpene synthase N-terminal" evidence="11">
    <location>
        <begin position="861"/>
        <end position="1037"/>
    </location>
</feature>
<evidence type="ECO:0000256" key="5">
    <source>
        <dbReference type="ARBA" id="ARBA00022842"/>
    </source>
</evidence>
<feature type="domain" description="Terpene synthase metal-binding" evidence="12">
    <location>
        <begin position="1110"/>
        <end position="1345"/>
    </location>
</feature>
<dbReference type="FunFam" id="1.50.10.130:FF:000002">
    <property type="entry name" value="Ent-copalyl diphosphate synthase, chloroplastic"/>
    <property type="match status" value="2"/>
</dbReference>
<dbReference type="FunFam" id="1.10.600.10:FF:000005">
    <property type="entry name" value="Ent-kaur-16-ene synthase, chloroplastic"/>
    <property type="match status" value="2"/>
</dbReference>
<keyword evidence="5" id="KW-0460">Magnesium</keyword>
<evidence type="ECO:0000256" key="4">
    <source>
        <dbReference type="ARBA" id="ARBA00022723"/>
    </source>
</evidence>
<keyword evidence="6" id="KW-0456">Lyase</keyword>
<evidence type="ECO:0000256" key="7">
    <source>
        <dbReference type="ARBA" id="ARBA00037909"/>
    </source>
</evidence>
<evidence type="ECO:0000256" key="9">
    <source>
        <dbReference type="ARBA" id="ARBA00057365"/>
    </source>
</evidence>
<evidence type="ECO:0000256" key="6">
    <source>
        <dbReference type="ARBA" id="ARBA00023239"/>
    </source>
</evidence>
<dbReference type="Pfam" id="PF01397">
    <property type="entry name" value="Terpene_synth"/>
    <property type="match status" value="2"/>
</dbReference>
<dbReference type="InterPro" id="IPR001906">
    <property type="entry name" value="Terpene_synth_N"/>
</dbReference>
<comment type="caution">
    <text evidence="13">The sequence shown here is derived from an EMBL/GenBank/DDBJ whole genome shotgun (WGS) entry which is preliminary data.</text>
</comment>
<comment type="pathway">
    <text evidence="2">Hormone biosynthesis.</text>
</comment>
<comment type="function">
    <text evidence="9">Involved in the biosynthesis of ent-kaurene diterpenoids natural products such as oridonin, miltiradiene, eriocalyxin B and nezukol, known to exhibit antitumor, anti-inflammatory and antibacterial activities, and in the production of gibberellins phytohormones. Catalyzes the conversion of ent-copalyl diphosphate (ent-CPP) to ent-kaurene.</text>
</comment>
<feature type="domain" description="Terpene synthase N-terminal" evidence="11">
    <location>
        <begin position="247"/>
        <end position="439"/>
    </location>
</feature>
<dbReference type="Gene3D" id="1.50.10.130">
    <property type="entry name" value="Terpene synthase, N-terminal domain"/>
    <property type="match status" value="2"/>
</dbReference>
<dbReference type="Pfam" id="PF03936">
    <property type="entry name" value="Terpene_synth_C"/>
    <property type="match status" value="2"/>
</dbReference>
<evidence type="ECO:0000256" key="1">
    <source>
        <dbReference type="ARBA" id="ARBA00001946"/>
    </source>
</evidence>
<organism evidence="13 14">
    <name type="scientific">Deinandra increscens subsp. villosa</name>
    <dbReference type="NCBI Taxonomy" id="3103831"/>
    <lineage>
        <taxon>Eukaryota</taxon>
        <taxon>Viridiplantae</taxon>
        <taxon>Streptophyta</taxon>
        <taxon>Embryophyta</taxon>
        <taxon>Tracheophyta</taxon>
        <taxon>Spermatophyta</taxon>
        <taxon>Magnoliopsida</taxon>
        <taxon>eudicotyledons</taxon>
        <taxon>Gunneridae</taxon>
        <taxon>Pentapetalae</taxon>
        <taxon>asterids</taxon>
        <taxon>campanulids</taxon>
        <taxon>Asterales</taxon>
        <taxon>Asteraceae</taxon>
        <taxon>Asteroideae</taxon>
        <taxon>Heliantheae alliance</taxon>
        <taxon>Madieae</taxon>
        <taxon>Madiinae</taxon>
        <taxon>Deinandra</taxon>
    </lineage>
</organism>
<dbReference type="InterPro" id="IPR005630">
    <property type="entry name" value="Terpene_synthase_metal-bd"/>
</dbReference>
<evidence type="ECO:0000313" key="14">
    <source>
        <dbReference type="Proteomes" id="UP001408789"/>
    </source>
</evidence>
<dbReference type="Gene3D" id="1.10.600.10">
    <property type="entry name" value="Farnesyl Diphosphate Synthase"/>
    <property type="match status" value="2"/>
</dbReference>
<dbReference type="Proteomes" id="UP001408789">
    <property type="component" value="Unassembled WGS sequence"/>
</dbReference>
<dbReference type="SUPFAM" id="SSF48239">
    <property type="entry name" value="Terpenoid cyclases/Protein prenyltransferases"/>
    <property type="match status" value="3"/>
</dbReference>
<feature type="domain" description="Terpene synthase metal-binding" evidence="12">
    <location>
        <begin position="511"/>
        <end position="747"/>
    </location>
</feature>
<dbReference type="EC" id="4.2.3.19" evidence="10"/>
<protein>
    <recommendedName>
        <fullName evidence="10">ent-kaurene synthase</fullName>
        <ecNumber evidence="10">4.2.3.19</ecNumber>
    </recommendedName>
</protein>
<dbReference type="GO" id="GO:0009686">
    <property type="term" value="P:gibberellin biosynthetic process"/>
    <property type="evidence" value="ECO:0007669"/>
    <property type="project" value="TreeGrafter"/>
</dbReference>
<keyword evidence="14" id="KW-1185">Reference proteome</keyword>
<dbReference type="InterPro" id="IPR050148">
    <property type="entry name" value="Terpene_synthase-like"/>
</dbReference>
<accession>A0AAP0CDD8</accession>
<dbReference type="PANTHER" id="PTHR31739">
    <property type="entry name" value="ENT-COPALYL DIPHOSPHATE SYNTHASE, CHLOROPLASTIC"/>
    <property type="match status" value="1"/>
</dbReference>
<comment type="cofactor">
    <cofactor evidence="1">
        <name>Mg(2+)</name>
        <dbReference type="ChEBI" id="CHEBI:18420"/>
    </cofactor>
</comment>
<keyword evidence="4" id="KW-0479">Metal-binding</keyword>
<evidence type="ECO:0000313" key="13">
    <source>
        <dbReference type="EMBL" id="KAK9051398.1"/>
    </source>
</evidence>
<evidence type="ECO:0000259" key="11">
    <source>
        <dbReference type="Pfam" id="PF01397"/>
    </source>
</evidence>
<dbReference type="InterPro" id="IPR008949">
    <property type="entry name" value="Isoprenoid_synthase_dom_sf"/>
</dbReference>
<reference evidence="13 14" key="1">
    <citation type="submission" date="2024-04" db="EMBL/GenBank/DDBJ databases">
        <title>The reference genome of an endangered Asteraceae, Deinandra increscens subsp. villosa, native to the Central Coast of California.</title>
        <authorList>
            <person name="Guilliams M."/>
            <person name="Hasenstab-Lehman K."/>
            <person name="Meyer R."/>
            <person name="Mcevoy S."/>
        </authorList>
    </citation>
    <scope>NUCLEOTIDE SEQUENCE [LARGE SCALE GENOMIC DNA]</scope>
    <source>
        <tissue evidence="13">Leaf</tissue>
    </source>
</reference>
<dbReference type="GO" id="GO:0009507">
    <property type="term" value="C:chloroplast"/>
    <property type="evidence" value="ECO:0007669"/>
    <property type="project" value="TreeGrafter"/>
</dbReference>
<comment type="similarity">
    <text evidence="3">Belongs to the terpene synthase family.</text>
</comment>
<dbReference type="PANTHER" id="PTHR31739:SF3">
    <property type="entry name" value="ENT-KAUR-16-ENE SYNTHASE, CHLOROPLASTIC"/>
    <property type="match status" value="1"/>
</dbReference>